<keyword evidence="11 14" id="KW-0675">Receptor</keyword>
<dbReference type="Pfam" id="PF13855">
    <property type="entry name" value="LRR_8"/>
    <property type="match status" value="1"/>
</dbReference>
<dbReference type="PANTHER" id="PTHR24365:SF552">
    <property type="entry name" value="TOLL-LIKE RECEPTOR 1"/>
    <property type="match status" value="1"/>
</dbReference>
<dbReference type="Pfam" id="PF00560">
    <property type="entry name" value="LRR_1"/>
    <property type="match status" value="1"/>
</dbReference>
<dbReference type="SMART" id="SM00255">
    <property type="entry name" value="TIR"/>
    <property type="match status" value="1"/>
</dbReference>
<evidence type="ECO:0000256" key="12">
    <source>
        <dbReference type="ARBA" id="ARBA00023180"/>
    </source>
</evidence>
<evidence type="ECO:0000313" key="18">
    <source>
        <dbReference type="EMBL" id="KAG9479625.1"/>
    </source>
</evidence>
<comment type="similarity">
    <text evidence="2 14">Belongs to the Toll-like receptor family.</text>
</comment>
<dbReference type="OrthoDB" id="1081807at2759"/>
<keyword evidence="6" id="KW-0732">Signal</keyword>
<keyword evidence="4" id="KW-0433">Leucine-rich repeat</keyword>
<keyword evidence="3 14" id="KW-0399">Innate immunity</keyword>
<dbReference type="InterPro" id="IPR032675">
    <property type="entry name" value="LRR_dom_sf"/>
</dbReference>
<keyword evidence="12" id="KW-0325">Glycoprotein</keyword>
<proteinExistence type="inferred from homology"/>
<dbReference type="InterPro" id="IPR000157">
    <property type="entry name" value="TIR_dom"/>
</dbReference>
<protein>
    <recommendedName>
        <fullName evidence="17">TIR domain-containing protein</fullName>
    </recommendedName>
</protein>
<dbReference type="PIRSF" id="PIRSF037595">
    <property type="entry name" value="Toll-like_receptor"/>
    <property type="match status" value="1"/>
</dbReference>
<evidence type="ECO:0000256" key="7">
    <source>
        <dbReference type="ARBA" id="ARBA00022737"/>
    </source>
</evidence>
<dbReference type="GO" id="GO:0071723">
    <property type="term" value="F:lipopeptide binding"/>
    <property type="evidence" value="ECO:0007669"/>
    <property type="project" value="TreeGrafter"/>
</dbReference>
<dbReference type="GO" id="GO:0045087">
    <property type="term" value="P:innate immune response"/>
    <property type="evidence" value="ECO:0007669"/>
    <property type="project" value="UniProtKB-UniRule"/>
</dbReference>
<keyword evidence="7" id="KW-0677">Repeat</keyword>
<feature type="disulfide bond" evidence="15">
    <location>
        <begin position="390"/>
        <end position="413"/>
    </location>
</feature>
<dbReference type="PROSITE" id="PS51450">
    <property type="entry name" value="LRR"/>
    <property type="match status" value="3"/>
</dbReference>
<dbReference type="GO" id="GO:0002224">
    <property type="term" value="P:toll-like receptor signaling pathway"/>
    <property type="evidence" value="ECO:0007669"/>
    <property type="project" value="InterPro"/>
</dbReference>
<evidence type="ECO:0000256" key="11">
    <source>
        <dbReference type="ARBA" id="ARBA00023170"/>
    </source>
</evidence>
<evidence type="ECO:0000256" key="14">
    <source>
        <dbReference type="PIRNR" id="PIRNR037595"/>
    </source>
</evidence>
<evidence type="ECO:0000256" key="16">
    <source>
        <dbReference type="SAM" id="Phobius"/>
    </source>
</evidence>
<keyword evidence="19" id="KW-1185">Reference proteome</keyword>
<dbReference type="GO" id="GO:0004888">
    <property type="term" value="F:transmembrane signaling receptor activity"/>
    <property type="evidence" value="ECO:0007669"/>
    <property type="project" value="InterPro"/>
</dbReference>
<dbReference type="InterPro" id="IPR000483">
    <property type="entry name" value="Cys-rich_flank_reg_C"/>
</dbReference>
<dbReference type="GO" id="GO:0005886">
    <property type="term" value="C:plasma membrane"/>
    <property type="evidence" value="ECO:0007669"/>
    <property type="project" value="TreeGrafter"/>
</dbReference>
<evidence type="ECO:0000256" key="5">
    <source>
        <dbReference type="ARBA" id="ARBA00022692"/>
    </source>
</evidence>
<evidence type="ECO:0000256" key="6">
    <source>
        <dbReference type="ARBA" id="ARBA00022729"/>
    </source>
</evidence>
<dbReference type="SMART" id="SM00365">
    <property type="entry name" value="LRR_SD22"/>
    <property type="match status" value="4"/>
</dbReference>
<dbReference type="Proteomes" id="UP000770717">
    <property type="component" value="Unassembled WGS sequence"/>
</dbReference>
<organism evidence="18 19">
    <name type="scientific">Eleutherodactylus coqui</name>
    <name type="common">Puerto Rican coqui</name>
    <dbReference type="NCBI Taxonomy" id="57060"/>
    <lineage>
        <taxon>Eukaryota</taxon>
        <taxon>Metazoa</taxon>
        <taxon>Chordata</taxon>
        <taxon>Craniata</taxon>
        <taxon>Vertebrata</taxon>
        <taxon>Euteleostomi</taxon>
        <taxon>Amphibia</taxon>
        <taxon>Batrachia</taxon>
        <taxon>Anura</taxon>
        <taxon>Neobatrachia</taxon>
        <taxon>Hyloidea</taxon>
        <taxon>Eleutherodactylidae</taxon>
        <taxon>Eleutherodactylinae</taxon>
        <taxon>Eleutherodactylus</taxon>
        <taxon>Eleutherodactylus</taxon>
    </lineage>
</organism>
<dbReference type="InterPro" id="IPR035897">
    <property type="entry name" value="Toll_tir_struct_dom_sf"/>
</dbReference>
<name>A0A8J6F3C9_ELECQ</name>
<evidence type="ECO:0000256" key="3">
    <source>
        <dbReference type="ARBA" id="ARBA00022588"/>
    </source>
</evidence>
<dbReference type="InterPro" id="IPR017241">
    <property type="entry name" value="Toll-like_receptor"/>
</dbReference>
<accession>A0A8J6F3C9</accession>
<dbReference type="InterPro" id="IPR001611">
    <property type="entry name" value="Leu-rich_rpt"/>
</dbReference>
<dbReference type="PROSITE" id="PS50104">
    <property type="entry name" value="TIR"/>
    <property type="match status" value="1"/>
</dbReference>
<dbReference type="Gene3D" id="3.80.10.10">
    <property type="entry name" value="Ribonuclease Inhibitor"/>
    <property type="match status" value="1"/>
</dbReference>
<dbReference type="Gene3D" id="3.40.50.10140">
    <property type="entry name" value="Toll/interleukin-1 receptor homology (TIR) domain"/>
    <property type="match status" value="1"/>
</dbReference>
<comment type="subcellular location">
    <subcellularLocation>
        <location evidence="1">Membrane</location>
        <topology evidence="1">Single-pass type I membrane protein</topology>
    </subcellularLocation>
</comment>
<feature type="domain" description="TIR" evidence="17">
    <location>
        <begin position="606"/>
        <end position="749"/>
    </location>
</feature>
<evidence type="ECO:0000256" key="10">
    <source>
        <dbReference type="ARBA" id="ARBA00023136"/>
    </source>
</evidence>
<dbReference type="GO" id="GO:0035663">
    <property type="term" value="F:Toll-like receptor 2 binding"/>
    <property type="evidence" value="ECO:0007669"/>
    <property type="project" value="TreeGrafter"/>
</dbReference>
<comment type="caution">
    <text evidence="18">The sequence shown here is derived from an EMBL/GenBank/DDBJ whole genome shotgun (WGS) entry which is preliminary data.</text>
</comment>
<dbReference type="GO" id="GO:0071221">
    <property type="term" value="P:cellular response to bacterial lipopeptide"/>
    <property type="evidence" value="ECO:0007669"/>
    <property type="project" value="TreeGrafter"/>
</dbReference>
<evidence type="ECO:0000256" key="15">
    <source>
        <dbReference type="PIRSR" id="PIRSR037595-2"/>
    </source>
</evidence>
<dbReference type="EMBL" id="WNTK01000007">
    <property type="protein sequence ID" value="KAG9479625.1"/>
    <property type="molecule type" value="Genomic_DNA"/>
</dbReference>
<dbReference type="GO" id="GO:0006954">
    <property type="term" value="P:inflammatory response"/>
    <property type="evidence" value="ECO:0007669"/>
    <property type="project" value="UniProtKB-UniRule"/>
</dbReference>
<evidence type="ECO:0000256" key="9">
    <source>
        <dbReference type="ARBA" id="ARBA00022989"/>
    </source>
</evidence>
<reference evidence="18" key="1">
    <citation type="thesis" date="2020" institute="ProQuest LLC" country="789 East Eisenhower Parkway, Ann Arbor, MI, USA">
        <title>Comparative Genomics and Chromosome Evolution.</title>
        <authorList>
            <person name="Mudd A.B."/>
        </authorList>
    </citation>
    <scope>NUCLEOTIDE SEQUENCE</scope>
    <source>
        <strain evidence="18">HN-11 Male</strain>
        <tissue evidence="18">Kidney and liver</tissue>
    </source>
</reference>
<keyword evidence="13 14" id="KW-0395">Inflammatory response</keyword>
<evidence type="ECO:0000259" key="17">
    <source>
        <dbReference type="PROSITE" id="PS50104"/>
    </source>
</evidence>
<keyword evidence="8 14" id="KW-0391">Immunity</keyword>
<evidence type="ECO:0000313" key="19">
    <source>
        <dbReference type="Proteomes" id="UP000770717"/>
    </source>
</evidence>
<evidence type="ECO:0000256" key="2">
    <source>
        <dbReference type="ARBA" id="ARBA00009634"/>
    </source>
</evidence>
<dbReference type="Pfam" id="PF13516">
    <property type="entry name" value="LRR_6"/>
    <property type="match status" value="2"/>
</dbReference>
<evidence type="ECO:0000256" key="4">
    <source>
        <dbReference type="ARBA" id="ARBA00022614"/>
    </source>
</evidence>
<dbReference type="SUPFAM" id="SSF52200">
    <property type="entry name" value="Toll/Interleukin receptor TIR domain"/>
    <property type="match status" value="1"/>
</dbReference>
<dbReference type="AlphaFoldDB" id="A0A8J6F3C9"/>
<dbReference type="FunFam" id="3.40.50.10140:FF:000001">
    <property type="entry name" value="Toll-like receptor 2"/>
    <property type="match status" value="1"/>
</dbReference>
<evidence type="ECO:0000256" key="13">
    <source>
        <dbReference type="ARBA" id="ARBA00023198"/>
    </source>
</evidence>
<keyword evidence="9 16" id="KW-1133">Transmembrane helix</keyword>
<keyword evidence="15" id="KW-1015">Disulfide bond</keyword>
<sequence>MASINGENCPQSQKLPDEPSLTKLDFSHCNITRLKPSTFQQYRNLQILNLSYNALEELDFSVFQFHTVLQKLDISHNKLQTINCSTLQYIRGITHLNMAYNNFSMFLCKEFATFTKLKYLGLSVQRIRRYDLVNIEHLKLETVFLGFEDLQQYEAGSLQLLKTEKLHVVLPRTLTDSTRLLYDDFNISATLEISDILCNRICDKIRDISMIIQKSKISTLILSNFTMPWLEISNILKMSWHSTVEHLFIHSITLIERFDYEYNDFSRGSLKSLTFEIIIPLVFLYHSAKHPLNMFSEMIVENFTLSRAEITHFPCPPWSNIFRSLILTNNRITDETFTDCFTLAHIQFLNFRNNLLERLSHVTSMTSTMTSLRHLDVSGNRLKYNFNTICVWPQSLLVLNLSRNKITDSIFNCLPTNLQVLDLSSNQLSIVGEGLRHLKTLKELYLKSNQLSHIPDCSYISKNLIYLNIDENLIHSPSKEELTKCQNVRQIITGGNKFQCNCELREFISTAEVLHENLMGWPQSFMCDHPEEHKGIILKDFSPSEIVCNVYILVGLIIGIMLVLLIFMFFLCKYFDLPWYIRMIFQWLRRKYRVKNINSDDAMMGKRFHAFISYSQEDYEWVKNVLIPNLEKGDNAIKICHHERDFVPGKTIVENIINCIEKSFKSIFVLSPHFIQSEWCHYELYFAEHTLFGKKCDNLILILLDPIPQYLIPNKYSKLKAIMKHRTYMEWPKEKGKHGLFWANLREAIQTNIPLENDETFVLN</sequence>
<gene>
    <name evidence="18" type="ORF">GDO78_011578</name>
</gene>
<feature type="transmembrane region" description="Helical" evidence="16">
    <location>
        <begin position="550"/>
        <end position="572"/>
    </location>
</feature>
<dbReference type="Pfam" id="PF01582">
    <property type="entry name" value="TIR"/>
    <property type="match status" value="1"/>
</dbReference>
<dbReference type="PANTHER" id="PTHR24365">
    <property type="entry name" value="TOLL-LIKE RECEPTOR"/>
    <property type="match status" value="1"/>
</dbReference>
<keyword evidence="5 16" id="KW-0812">Transmembrane</keyword>
<evidence type="ECO:0000256" key="1">
    <source>
        <dbReference type="ARBA" id="ARBA00004479"/>
    </source>
</evidence>
<dbReference type="SMART" id="SM00369">
    <property type="entry name" value="LRR_TYP"/>
    <property type="match status" value="6"/>
</dbReference>
<dbReference type="SUPFAM" id="SSF52058">
    <property type="entry name" value="L domain-like"/>
    <property type="match status" value="1"/>
</dbReference>
<evidence type="ECO:0000256" key="8">
    <source>
        <dbReference type="ARBA" id="ARBA00022859"/>
    </source>
</evidence>
<dbReference type="InterPro" id="IPR003591">
    <property type="entry name" value="Leu-rich_rpt_typical-subtyp"/>
</dbReference>
<keyword evidence="10 16" id="KW-0472">Membrane</keyword>
<dbReference type="SMART" id="SM00082">
    <property type="entry name" value="LRRCT"/>
    <property type="match status" value="1"/>
</dbReference>
<dbReference type="PRINTS" id="PR01537">
    <property type="entry name" value="INTRLKN1R1F"/>
</dbReference>